<dbReference type="PANTHER" id="PTHR46470:SF2">
    <property type="entry name" value="GLYCERALDEHYDE 3-PHOSPHATE PHOSPHATASE"/>
    <property type="match status" value="1"/>
</dbReference>
<feature type="region of interest" description="Disordered" evidence="5">
    <location>
        <begin position="198"/>
        <end position="217"/>
    </location>
</feature>
<evidence type="ECO:0000256" key="3">
    <source>
        <dbReference type="ARBA" id="ARBA00022801"/>
    </source>
</evidence>
<evidence type="ECO:0000256" key="5">
    <source>
        <dbReference type="SAM" id="MobiDB-lite"/>
    </source>
</evidence>
<evidence type="ECO:0000313" key="7">
    <source>
        <dbReference type="Proteomes" id="UP000319908"/>
    </source>
</evidence>
<evidence type="ECO:0000256" key="1">
    <source>
        <dbReference type="ARBA" id="ARBA00001946"/>
    </source>
</evidence>
<gene>
    <name evidence="6" type="primary">yfnB</name>
    <name evidence="6" type="ORF">Poly21_00050</name>
</gene>
<evidence type="ECO:0000313" key="6">
    <source>
        <dbReference type="EMBL" id="TWU17854.1"/>
    </source>
</evidence>
<dbReference type="Pfam" id="PF00702">
    <property type="entry name" value="Hydrolase"/>
    <property type="match status" value="1"/>
</dbReference>
<dbReference type="SUPFAM" id="SSF56784">
    <property type="entry name" value="HAD-like"/>
    <property type="match status" value="1"/>
</dbReference>
<organism evidence="6 7">
    <name type="scientific">Allorhodopirellula heiligendammensis</name>
    <dbReference type="NCBI Taxonomy" id="2714739"/>
    <lineage>
        <taxon>Bacteria</taxon>
        <taxon>Pseudomonadati</taxon>
        <taxon>Planctomycetota</taxon>
        <taxon>Planctomycetia</taxon>
        <taxon>Pirellulales</taxon>
        <taxon>Pirellulaceae</taxon>
        <taxon>Allorhodopirellula</taxon>
    </lineage>
</organism>
<keyword evidence="4" id="KW-0460">Magnesium</keyword>
<dbReference type="Gene3D" id="1.20.120.710">
    <property type="entry name" value="Haloacid dehalogenase hydrolase-like domain"/>
    <property type="match status" value="1"/>
</dbReference>
<dbReference type="GO" id="GO:0016791">
    <property type="term" value="F:phosphatase activity"/>
    <property type="evidence" value="ECO:0007669"/>
    <property type="project" value="TreeGrafter"/>
</dbReference>
<dbReference type="Gene3D" id="3.40.50.1000">
    <property type="entry name" value="HAD superfamily/HAD-like"/>
    <property type="match status" value="1"/>
</dbReference>
<dbReference type="Proteomes" id="UP000319908">
    <property type="component" value="Unassembled WGS sequence"/>
</dbReference>
<dbReference type="EC" id="3.-.-.-" evidence="6"/>
<dbReference type="GO" id="GO:0044281">
    <property type="term" value="P:small molecule metabolic process"/>
    <property type="evidence" value="ECO:0007669"/>
    <property type="project" value="UniProtKB-ARBA"/>
</dbReference>
<evidence type="ECO:0000256" key="4">
    <source>
        <dbReference type="ARBA" id="ARBA00022842"/>
    </source>
</evidence>
<dbReference type="EMBL" id="SJPU01000001">
    <property type="protein sequence ID" value="TWU17854.1"/>
    <property type="molecule type" value="Genomic_DNA"/>
</dbReference>
<reference evidence="6 7" key="1">
    <citation type="journal article" date="2020" name="Antonie Van Leeuwenhoek">
        <title>Rhodopirellula heiligendammensis sp. nov., Rhodopirellula pilleata sp. nov., and Rhodopirellula solitaria sp. nov. isolated from natural or artificial marine surfaces in Northern Germany and California, USA, and emended description of the genus Rhodopirellula.</title>
        <authorList>
            <person name="Kallscheuer N."/>
            <person name="Wiegand S."/>
            <person name="Jogler M."/>
            <person name="Boedeker C."/>
            <person name="Peeters S.H."/>
            <person name="Rast P."/>
            <person name="Heuer A."/>
            <person name="Jetten M.S.M."/>
            <person name="Rohde M."/>
            <person name="Jogler C."/>
        </authorList>
    </citation>
    <scope>NUCLEOTIDE SEQUENCE [LARGE SCALE GENOMIC DNA]</scope>
    <source>
        <strain evidence="6 7">Poly21</strain>
    </source>
</reference>
<dbReference type="PANTHER" id="PTHR46470">
    <property type="entry name" value="N-ACYLNEURAMINATE-9-PHOSPHATASE"/>
    <property type="match status" value="1"/>
</dbReference>
<evidence type="ECO:0000256" key="2">
    <source>
        <dbReference type="ARBA" id="ARBA00022723"/>
    </source>
</evidence>
<dbReference type="SFLD" id="SFLDS00003">
    <property type="entry name" value="Haloacid_Dehalogenase"/>
    <property type="match status" value="1"/>
</dbReference>
<dbReference type="InterPro" id="IPR023214">
    <property type="entry name" value="HAD_sf"/>
</dbReference>
<dbReference type="SFLD" id="SFLDG01129">
    <property type="entry name" value="C1.5:_HAD__Beta-PGM__Phosphata"/>
    <property type="match status" value="1"/>
</dbReference>
<comment type="caution">
    <text evidence="6">The sequence shown here is derived from an EMBL/GenBank/DDBJ whole genome shotgun (WGS) entry which is preliminary data.</text>
</comment>
<proteinExistence type="predicted"/>
<dbReference type="InterPro" id="IPR036412">
    <property type="entry name" value="HAD-like_sf"/>
</dbReference>
<sequence>MVFDLDQTLFDRQLAFDRWTDSLNVSHRDRTRLRTLDQNGSGDRLELFAEYGSMKGETIDQRGFVRALVQFIELHRGLVASLQRLRERFHLAVLTNGGTETQHAKLRFLALDQVFSADRIFVSQQIGFSKPDRRAFDRVAAALDTPAHQCLYFGDRVDTDITAARKAGWMACHVRCPADLIVQVNSLGPNFDGVDPIKDSNAEGSLSRSTEGVAHPC</sequence>
<dbReference type="GO" id="GO:0046872">
    <property type="term" value="F:metal ion binding"/>
    <property type="evidence" value="ECO:0007669"/>
    <property type="project" value="UniProtKB-KW"/>
</dbReference>
<keyword evidence="2" id="KW-0479">Metal-binding</keyword>
<name>A0A5C6C3I7_9BACT</name>
<dbReference type="NCBIfam" id="TIGR01549">
    <property type="entry name" value="HAD-SF-IA-v1"/>
    <property type="match status" value="1"/>
</dbReference>
<keyword evidence="7" id="KW-1185">Reference proteome</keyword>
<keyword evidence="3 6" id="KW-0378">Hydrolase</keyword>
<dbReference type="InterPro" id="IPR051400">
    <property type="entry name" value="HAD-like_hydrolase"/>
</dbReference>
<comment type="cofactor">
    <cofactor evidence="1">
        <name>Mg(2+)</name>
        <dbReference type="ChEBI" id="CHEBI:18420"/>
    </cofactor>
</comment>
<dbReference type="InterPro" id="IPR006439">
    <property type="entry name" value="HAD-SF_hydro_IA"/>
</dbReference>
<accession>A0A5C6C3I7</accession>
<protein>
    <submittedName>
        <fullName evidence="6">HAD-hydrolase YfnB</fullName>
        <ecNumber evidence="6">3.-.-.-</ecNumber>
    </submittedName>
</protein>
<dbReference type="AlphaFoldDB" id="A0A5C6C3I7"/>